<evidence type="ECO:0000313" key="3">
    <source>
        <dbReference type="Proteomes" id="UP000626092"/>
    </source>
</evidence>
<reference evidence="2" key="1">
    <citation type="submission" date="2019-11" db="EMBL/GenBank/DDBJ databases">
        <authorList>
            <person name="Liu Y."/>
            <person name="Hou J."/>
            <person name="Li T.-Q."/>
            <person name="Guan C.-H."/>
            <person name="Wu X."/>
            <person name="Wu H.-Z."/>
            <person name="Ling F."/>
            <person name="Zhang R."/>
            <person name="Shi X.-G."/>
            <person name="Ren J.-P."/>
            <person name="Chen E.-F."/>
            <person name="Sun J.-M."/>
        </authorList>
    </citation>
    <scope>NUCLEOTIDE SEQUENCE</scope>
    <source>
        <strain evidence="2">Adult_tree_wgs_1</strain>
        <tissue evidence="2">Leaves</tissue>
    </source>
</reference>
<sequence length="180" mass="19376">MYGTMSRDTNLLFSSNFKQTDGELAKNRESMNTDLYQQQHHNQNSSGLMRYRSAPSSFFSNLVGGGSGEDPESEIMFTKFMSAVGSGDSGPQDLQFTIKHETTPEQENQFSGAPNTAPLVYRAPVDQNPFSNHGGSGCGNDTSLSPVRGKGSNLVRQSSSPAGLFSNLTVENAGTYLCQG</sequence>
<keyword evidence="3" id="KW-1185">Reference proteome</keyword>
<accession>A0A834GRM9</accession>
<dbReference type="EMBL" id="WJXA01000007">
    <property type="protein sequence ID" value="KAF7138999.1"/>
    <property type="molecule type" value="Genomic_DNA"/>
</dbReference>
<dbReference type="AlphaFoldDB" id="A0A834GRM9"/>
<evidence type="ECO:0000256" key="1">
    <source>
        <dbReference type="SAM" id="MobiDB-lite"/>
    </source>
</evidence>
<proteinExistence type="predicted"/>
<organism evidence="2 3">
    <name type="scientific">Rhododendron simsii</name>
    <name type="common">Sims's rhododendron</name>
    <dbReference type="NCBI Taxonomy" id="118357"/>
    <lineage>
        <taxon>Eukaryota</taxon>
        <taxon>Viridiplantae</taxon>
        <taxon>Streptophyta</taxon>
        <taxon>Embryophyta</taxon>
        <taxon>Tracheophyta</taxon>
        <taxon>Spermatophyta</taxon>
        <taxon>Magnoliopsida</taxon>
        <taxon>eudicotyledons</taxon>
        <taxon>Gunneridae</taxon>
        <taxon>Pentapetalae</taxon>
        <taxon>asterids</taxon>
        <taxon>Ericales</taxon>
        <taxon>Ericaceae</taxon>
        <taxon>Ericoideae</taxon>
        <taxon>Rhodoreae</taxon>
        <taxon>Rhododendron</taxon>
    </lineage>
</organism>
<dbReference type="Proteomes" id="UP000626092">
    <property type="component" value="Unassembled WGS sequence"/>
</dbReference>
<comment type="caution">
    <text evidence="2">The sequence shown here is derived from an EMBL/GenBank/DDBJ whole genome shotgun (WGS) entry which is preliminary data.</text>
</comment>
<gene>
    <name evidence="2" type="ORF">RHSIM_Rhsim07G0054200</name>
</gene>
<feature type="compositionally biased region" description="Polar residues" evidence="1">
    <location>
        <begin position="129"/>
        <end position="145"/>
    </location>
</feature>
<dbReference type="OrthoDB" id="2019494at2759"/>
<protein>
    <submittedName>
        <fullName evidence="2">Uncharacterized protein</fullName>
    </submittedName>
</protein>
<evidence type="ECO:0000313" key="2">
    <source>
        <dbReference type="EMBL" id="KAF7138999.1"/>
    </source>
</evidence>
<feature type="region of interest" description="Disordered" evidence="1">
    <location>
        <begin position="129"/>
        <end position="160"/>
    </location>
</feature>
<name>A0A834GRM9_RHOSS</name>